<gene>
    <name evidence="2" type="ORF">L1I42_06680</name>
</gene>
<evidence type="ECO:0000313" key="3">
    <source>
        <dbReference type="Proteomes" id="UP001201217"/>
    </source>
</evidence>
<accession>A0ABS9E8U3</accession>
<proteinExistence type="predicted"/>
<keyword evidence="1" id="KW-0472">Membrane</keyword>
<feature type="transmembrane region" description="Helical" evidence="1">
    <location>
        <begin position="102"/>
        <end position="121"/>
    </location>
</feature>
<evidence type="ECO:0000313" key="2">
    <source>
        <dbReference type="EMBL" id="MCF4098175.1"/>
    </source>
</evidence>
<keyword evidence="1" id="KW-1133">Transmembrane helix</keyword>
<protein>
    <submittedName>
        <fullName evidence="2">Uncharacterized protein</fullName>
    </submittedName>
</protein>
<dbReference type="EMBL" id="JAKGTI010000001">
    <property type="protein sequence ID" value="MCF4098175.1"/>
    <property type="molecule type" value="Genomic_DNA"/>
</dbReference>
<dbReference type="Proteomes" id="UP001201217">
    <property type="component" value="Unassembled WGS sequence"/>
</dbReference>
<sequence length="130" mass="14213">MAFSEKPLSIFARILALVALIHGLVAIFYHFGVTRDLNAPVEALGNIAFAITILSALLRLLAAVGLWSLTAWGGVLLIVANVVELGAAIWVPEILNFSPQDFGLRALVLLAIAALLFWANWTHHNRRNYL</sequence>
<dbReference type="Pfam" id="PF19660">
    <property type="entry name" value="DUF6163"/>
    <property type="match status" value="1"/>
</dbReference>
<feature type="transmembrane region" description="Helical" evidence="1">
    <location>
        <begin position="12"/>
        <end position="31"/>
    </location>
</feature>
<organism evidence="2 3">
    <name type="scientific">Maritalea mediterranea</name>
    <dbReference type="NCBI Taxonomy" id="2909667"/>
    <lineage>
        <taxon>Bacteria</taxon>
        <taxon>Pseudomonadati</taxon>
        <taxon>Pseudomonadota</taxon>
        <taxon>Alphaproteobacteria</taxon>
        <taxon>Hyphomicrobiales</taxon>
        <taxon>Devosiaceae</taxon>
        <taxon>Maritalea</taxon>
    </lineage>
</organism>
<dbReference type="RefSeq" id="WP_236113707.1">
    <property type="nucleotide sequence ID" value="NZ_JAKGTI010000001.1"/>
</dbReference>
<keyword evidence="1" id="KW-0812">Transmembrane</keyword>
<comment type="caution">
    <text evidence="2">The sequence shown here is derived from an EMBL/GenBank/DDBJ whole genome shotgun (WGS) entry which is preliminary data.</text>
</comment>
<reference evidence="2 3" key="1">
    <citation type="submission" date="2022-01" db="EMBL/GenBank/DDBJ databases">
        <title>Maritalea mediterranea sp. nov., isolated from marine plastic residues from the Malva-rosa beach (Valencia, Spain).</title>
        <authorList>
            <person name="Vidal-Verdu A."/>
            <person name="Molina-Menor E."/>
            <person name="Pascual J."/>
            <person name="Pereto J."/>
            <person name="Porcar M."/>
        </authorList>
    </citation>
    <scope>NUCLEOTIDE SEQUENCE [LARGE SCALE GENOMIC DNA]</scope>
    <source>
        <strain evidence="2 3">P4.10X</strain>
    </source>
</reference>
<keyword evidence="3" id="KW-1185">Reference proteome</keyword>
<evidence type="ECO:0000256" key="1">
    <source>
        <dbReference type="SAM" id="Phobius"/>
    </source>
</evidence>
<feature type="transmembrane region" description="Helical" evidence="1">
    <location>
        <begin position="69"/>
        <end position="90"/>
    </location>
</feature>
<dbReference type="InterPro" id="IPR046161">
    <property type="entry name" value="DUF6163"/>
</dbReference>
<feature type="transmembrane region" description="Helical" evidence="1">
    <location>
        <begin position="43"/>
        <end position="62"/>
    </location>
</feature>
<name>A0ABS9E8U3_9HYPH</name>